<dbReference type="SUPFAM" id="SSF50729">
    <property type="entry name" value="PH domain-like"/>
    <property type="match status" value="1"/>
</dbReference>
<feature type="compositionally biased region" description="Low complexity" evidence="1">
    <location>
        <begin position="819"/>
        <end position="832"/>
    </location>
</feature>
<organism evidence="3 4">
    <name type="scientific">Pyrrhoderma noxium</name>
    <dbReference type="NCBI Taxonomy" id="2282107"/>
    <lineage>
        <taxon>Eukaryota</taxon>
        <taxon>Fungi</taxon>
        <taxon>Dikarya</taxon>
        <taxon>Basidiomycota</taxon>
        <taxon>Agaricomycotina</taxon>
        <taxon>Agaricomycetes</taxon>
        <taxon>Hymenochaetales</taxon>
        <taxon>Hymenochaetaceae</taxon>
        <taxon>Pyrrhoderma</taxon>
    </lineage>
</organism>
<feature type="region of interest" description="Disordered" evidence="1">
    <location>
        <begin position="563"/>
        <end position="840"/>
    </location>
</feature>
<keyword evidence="4" id="KW-1185">Reference proteome</keyword>
<feature type="compositionally biased region" description="Polar residues" evidence="1">
    <location>
        <begin position="595"/>
        <end position="618"/>
    </location>
</feature>
<name>A0A286UAC9_9AGAM</name>
<feature type="compositionally biased region" description="Polar residues" evidence="1">
    <location>
        <begin position="962"/>
        <end position="974"/>
    </location>
</feature>
<feature type="compositionally biased region" description="Polar residues" evidence="1">
    <location>
        <begin position="774"/>
        <end position="802"/>
    </location>
</feature>
<feature type="compositionally biased region" description="Pro residues" evidence="1">
    <location>
        <begin position="803"/>
        <end position="816"/>
    </location>
</feature>
<dbReference type="SMART" id="SM00233">
    <property type="entry name" value="PH"/>
    <property type="match status" value="1"/>
</dbReference>
<feature type="compositionally biased region" description="Polar residues" evidence="1">
    <location>
        <begin position="1160"/>
        <end position="1170"/>
    </location>
</feature>
<feature type="compositionally biased region" description="Polar residues" evidence="1">
    <location>
        <begin position="1131"/>
        <end position="1140"/>
    </location>
</feature>
<feature type="compositionally biased region" description="Low complexity" evidence="1">
    <location>
        <begin position="1620"/>
        <end position="1633"/>
    </location>
</feature>
<feature type="compositionally biased region" description="Basic and acidic residues" evidence="1">
    <location>
        <begin position="1456"/>
        <end position="1468"/>
    </location>
</feature>
<feature type="compositionally biased region" description="Polar residues" evidence="1">
    <location>
        <begin position="1"/>
        <end position="14"/>
    </location>
</feature>
<feature type="region of interest" description="Disordered" evidence="1">
    <location>
        <begin position="1557"/>
        <end position="1593"/>
    </location>
</feature>
<sequence>MSSQQHSALSTPTRRLSKSNRLHFFTSDSYHDQNSSPSMATSSPAAPRPPLSQQTNTSHNRTSSFLNNFSFRNRTNSHNQPQTTGGSLLKSVREAAYSRNSLDDFGAASSTTSSSISPNPNTPTGPQVPTSPKAEPTSAVALGKQPVSPRATQMSQSQQQGKILHPEIQSVVDLSAAHAHKIYFSGPLVKHVERHTDGRLVGKEEPWSEVWAQLGGTTLSVWDMKAIEEASKRGQEVPPTYFNITDASVHVLGAVTMPSIDNGPSVRYSNVVTLTTAGLNLLLFSCPNPQALVSWTAALRLAAYEKSRLEEIYTAHLLRMSLSEQGQWKDPRSPLVNGRMEGWVQIRVNGQTDWKRLWLSVQAAVDNNGEQRKNRMSSLFGRNSHEQSPSNNSANGTGELGGQGVRPAQISLYTSARARDRKHPALTLTNVTQAFAVYPERPELISRSTLVKMEGFIGDEELAGEWRSREGWLLMMPEVDGSKLGSLEMLKWVVGIHDAFNLYGRPTGYTWNPRDLNSLMFAYPVGQFKNELFLDRVLAEKVDPRENRGSVVRQQFRNVLGERMRVGHIPGQTSSSRPTTANSAVDVASPPSLPPIQTATEQHPQESQSPQNGSSSGFQLPPLSFDLGGSSAGGSLQSGQLSPISERTDALSRRSTTATVESRIGQSQLSVSLRGTPAQGPIQEESISPSSSGINAVPNVPPASIPEKNGEPFEVRTRYDQKQKGVEQSEQTLSNQPTQPFSIRSGNSGMDRIASPTSPASPPMSPRSDSDASKYSQPERNTSIGSISNSLATSNYRNATSSQPPPTTTLPLPPGGQPHGQPHGQPQPHQQTMPVSPQLTAASVEQVPLSPASHVSHSTVLSSPFSVFKNVNKDQPPLPPAKEPSQGYAQGQERNGPSGWEPHYKQKRTETDYVFDEPGALYLMQEHQKEAALRGPSGLAARPSQNEDEDDRHSEISEHSRLTNPMSMMESINQPLPDPSQSPASIPQSSPEQTRLPTVPTSPVPRRQTPMGFELISGAVGAPSSSASGVGSVRSGRSQDSTQVTSENQFQNQNQTQAPSQNRPLGRRPSGARAPQPHTQSGAGKRFVPTDSQLEEHPSVPSDFSTMPESHIDDGTVDALAALSFLEQEETSTGAHSTAPTRARSPDGQNAGPRPIPPSGNKQYRSSFAPSKQAAERKARSQAQQAAHDDVLHKPGRPNGKQRAQVHQREGGWESSEEEEEEDDDDEDDEEAGSDDRPRLPSVPGSRSQSNSSPVGRNTMYQQNTRGLSPAGSVSDLRDPQSQRGMRTLPQIPQRGRSPGEPDGRYVPEQQYERPREGSVSRPQAQYPPQMQQQQQYQQQPQYNPRQNIWSNVLDANRDTGVPSNSMSGNKDTFVQMEHPSETMTKAFMPQGLLSAGLQDKQDRSAKRQEELAREAGASLINVPNKPPPPQVGLLGAITAHERERKREGGMGAALTEREREKRLAEERQRKLDDLQRQQLEQQQQYAAQFGGGLLTPQMTGMNPMMGGYGYPQMMGPQSMYFNPMFNPMMGNPQHMFAAQQAAQAYQQAMIAMSTAGSQLGAGSPDGGNQSGGNNTPNNGGTPTPGSMMGGGMGYDPRMSMMSMGMMPMMGMGMPGMSPMSMQMTGGSMMGGMDPRLSMGPGAFDTLNVGQQLPGSGQQSQRVSSYNGSPAPSPGPGGNSANRSGEEATPAR</sequence>
<dbReference type="Pfam" id="PF25381">
    <property type="entry name" value="PH_26"/>
    <property type="match status" value="1"/>
</dbReference>
<feature type="compositionally biased region" description="Polar residues" evidence="1">
    <location>
        <begin position="380"/>
        <end position="396"/>
    </location>
</feature>
<feature type="region of interest" description="Disordered" evidence="1">
    <location>
        <begin position="869"/>
        <end position="912"/>
    </location>
</feature>
<feature type="compositionally biased region" description="Polar residues" evidence="1">
    <location>
        <begin position="1245"/>
        <end position="1267"/>
    </location>
</feature>
<protein>
    <submittedName>
        <fullName evidence="3">Regulation of transcription from pol ii promoter-related protein</fullName>
    </submittedName>
</protein>
<feature type="region of interest" description="Disordered" evidence="1">
    <location>
        <begin position="1"/>
        <end position="64"/>
    </location>
</feature>
<feature type="compositionally biased region" description="Basic and acidic residues" evidence="1">
    <location>
        <begin position="708"/>
        <end position="727"/>
    </location>
</feature>
<feature type="compositionally biased region" description="Basic and acidic residues" evidence="1">
    <location>
        <begin position="951"/>
        <end position="961"/>
    </location>
</feature>
<feature type="region of interest" description="Disordered" evidence="1">
    <location>
        <begin position="380"/>
        <end position="403"/>
    </location>
</feature>
<dbReference type="InterPro" id="IPR058155">
    <property type="entry name" value="Skg3/CAF120-like_PH"/>
</dbReference>
<feature type="compositionally biased region" description="Low complexity" evidence="1">
    <location>
        <begin position="1017"/>
        <end position="1038"/>
    </location>
</feature>
<feature type="compositionally biased region" description="Low complexity" evidence="1">
    <location>
        <begin position="979"/>
        <end position="993"/>
    </location>
</feature>
<feature type="compositionally biased region" description="Polar residues" evidence="1">
    <location>
        <begin position="1039"/>
        <end position="1063"/>
    </location>
</feature>
<dbReference type="EMBL" id="NBII01000008">
    <property type="protein sequence ID" value="PAV16527.1"/>
    <property type="molecule type" value="Genomic_DNA"/>
</dbReference>
<proteinExistence type="predicted"/>
<evidence type="ECO:0000313" key="4">
    <source>
        <dbReference type="Proteomes" id="UP000217199"/>
    </source>
</evidence>
<feature type="compositionally biased region" description="Basic and acidic residues" evidence="1">
    <location>
        <begin position="1298"/>
        <end position="1319"/>
    </location>
</feature>
<evidence type="ECO:0000259" key="2">
    <source>
        <dbReference type="SMART" id="SM00233"/>
    </source>
</evidence>
<feature type="compositionally biased region" description="Low complexity" evidence="1">
    <location>
        <begin position="1323"/>
        <end position="1347"/>
    </location>
</feature>
<feature type="region of interest" description="Disordered" evidence="1">
    <location>
        <begin position="1443"/>
        <end position="1468"/>
    </location>
</feature>
<feature type="compositionally biased region" description="Low complexity" evidence="1">
    <location>
        <begin position="680"/>
        <end position="693"/>
    </location>
</feature>
<feature type="compositionally biased region" description="Polar residues" evidence="1">
    <location>
        <begin position="53"/>
        <end position="64"/>
    </location>
</feature>
<gene>
    <name evidence="3" type="ORF">PNOK_0814700</name>
</gene>
<accession>A0A286UAC9</accession>
<feature type="compositionally biased region" description="Low complexity" evidence="1">
    <location>
        <begin position="1650"/>
        <end position="1670"/>
    </location>
</feature>
<comment type="caution">
    <text evidence="3">The sequence shown here is derived from an EMBL/GenBank/DDBJ whole genome shotgun (WGS) entry which is preliminary data.</text>
</comment>
<feature type="compositionally biased region" description="Polar residues" evidence="1">
    <location>
        <begin position="150"/>
        <end position="161"/>
    </location>
</feature>
<feature type="compositionally biased region" description="Polar residues" evidence="1">
    <location>
        <begin position="571"/>
        <end position="583"/>
    </location>
</feature>
<feature type="compositionally biased region" description="Low complexity" evidence="1">
    <location>
        <begin position="109"/>
        <end position="125"/>
    </location>
</feature>
<feature type="region of interest" description="Disordered" evidence="1">
    <location>
        <begin position="1620"/>
        <end position="1692"/>
    </location>
</feature>
<dbReference type="InterPro" id="IPR011993">
    <property type="entry name" value="PH-like_dom_sf"/>
</dbReference>
<feature type="compositionally biased region" description="Low complexity" evidence="1">
    <location>
        <begin position="35"/>
        <end position="45"/>
    </location>
</feature>
<evidence type="ECO:0000256" key="1">
    <source>
        <dbReference type="SAM" id="MobiDB-lite"/>
    </source>
</evidence>
<feature type="compositionally biased region" description="Polar residues" evidence="1">
    <location>
        <begin position="728"/>
        <end position="748"/>
    </location>
</feature>
<dbReference type="STRING" id="2282107.A0A286UAC9"/>
<feature type="compositionally biased region" description="Low complexity" evidence="1">
    <location>
        <begin position="1572"/>
        <end position="1587"/>
    </location>
</feature>
<dbReference type="InParanoid" id="A0A286UAC9"/>
<feature type="compositionally biased region" description="Low complexity" evidence="1">
    <location>
        <begin position="627"/>
        <end position="642"/>
    </location>
</feature>
<evidence type="ECO:0000313" key="3">
    <source>
        <dbReference type="EMBL" id="PAV16527.1"/>
    </source>
</evidence>
<dbReference type="Proteomes" id="UP000217199">
    <property type="component" value="Unassembled WGS sequence"/>
</dbReference>
<feature type="compositionally biased region" description="Polar residues" evidence="1">
    <location>
        <begin position="653"/>
        <end position="673"/>
    </location>
</feature>
<dbReference type="OrthoDB" id="5563754at2759"/>
<feature type="compositionally biased region" description="Acidic residues" evidence="1">
    <location>
        <begin position="1215"/>
        <end position="1233"/>
    </location>
</feature>
<feature type="region of interest" description="Disordered" evidence="1">
    <location>
        <begin position="926"/>
        <end position="1351"/>
    </location>
</feature>
<dbReference type="InterPro" id="IPR001849">
    <property type="entry name" value="PH_domain"/>
</dbReference>
<feature type="region of interest" description="Disordered" evidence="1">
    <location>
        <begin position="103"/>
        <end position="162"/>
    </location>
</feature>
<feature type="domain" description="PH" evidence="2">
    <location>
        <begin position="182"/>
        <end position="306"/>
    </location>
</feature>
<feature type="compositionally biased region" description="Basic and acidic residues" evidence="1">
    <location>
        <begin position="902"/>
        <end position="911"/>
    </location>
</feature>
<dbReference type="Gene3D" id="2.30.29.30">
    <property type="entry name" value="Pleckstrin-homology domain (PH domain)/Phosphotyrosine-binding domain (PTB)"/>
    <property type="match status" value="1"/>
</dbReference>
<reference evidence="3 4" key="1">
    <citation type="journal article" date="2017" name="Mol. Ecol.">
        <title>Comparative and population genomic landscape of Phellinus noxius: A hypervariable fungus causing root rot in trees.</title>
        <authorList>
            <person name="Chung C.L."/>
            <person name="Lee T.J."/>
            <person name="Akiba M."/>
            <person name="Lee H.H."/>
            <person name="Kuo T.H."/>
            <person name="Liu D."/>
            <person name="Ke H.M."/>
            <person name="Yokoi T."/>
            <person name="Roa M.B."/>
            <person name="Lu M.J."/>
            <person name="Chang Y.Y."/>
            <person name="Ann P.J."/>
            <person name="Tsai J.N."/>
            <person name="Chen C.Y."/>
            <person name="Tzean S.S."/>
            <person name="Ota Y."/>
            <person name="Hattori T."/>
            <person name="Sahashi N."/>
            <person name="Liou R.F."/>
            <person name="Kikuchi T."/>
            <person name="Tsai I.J."/>
        </authorList>
    </citation>
    <scope>NUCLEOTIDE SEQUENCE [LARGE SCALE GENOMIC DNA]</scope>
    <source>
        <strain evidence="3 4">FFPRI411160</strain>
    </source>
</reference>